<feature type="binding site" evidence="16">
    <location>
        <position position="334"/>
    </location>
    <ligand>
        <name>ATP</name>
        <dbReference type="ChEBI" id="CHEBI:30616"/>
    </ligand>
</feature>
<dbReference type="InterPro" id="IPR001412">
    <property type="entry name" value="aa-tRNA-synth_I_CS"/>
</dbReference>
<dbReference type="GO" id="GO:0046872">
    <property type="term" value="F:metal ion binding"/>
    <property type="evidence" value="ECO:0007669"/>
    <property type="project" value="UniProtKB-KW"/>
</dbReference>
<dbReference type="CDD" id="cd07957">
    <property type="entry name" value="Anticodon_Ia_Met"/>
    <property type="match status" value="1"/>
</dbReference>
<dbReference type="GO" id="GO:0004825">
    <property type="term" value="F:methionine-tRNA ligase activity"/>
    <property type="evidence" value="ECO:0007669"/>
    <property type="project" value="UniProtKB-UniRule"/>
</dbReference>
<organism evidence="18">
    <name type="scientific">candidate division WOR-3 bacterium</name>
    <dbReference type="NCBI Taxonomy" id="2052148"/>
    <lineage>
        <taxon>Bacteria</taxon>
        <taxon>Bacteria division WOR-3</taxon>
    </lineage>
</organism>
<evidence type="ECO:0000256" key="10">
    <source>
        <dbReference type="ARBA" id="ARBA00022833"/>
    </source>
</evidence>
<dbReference type="HAMAP" id="MF_00098">
    <property type="entry name" value="Met_tRNA_synth_type1"/>
    <property type="match status" value="1"/>
</dbReference>
<evidence type="ECO:0000256" key="2">
    <source>
        <dbReference type="ARBA" id="ARBA00004496"/>
    </source>
</evidence>
<evidence type="ECO:0000256" key="11">
    <source>
        <dbReference type="ARBA" id="ARBA00022840"/>
    </source>
</evidence>
<gene>
    <name evidence="16" type="primary">metG</name>
    <name evidence="18" type="ORF">ENP94_02105</name>
</gene>
<dbReference type="SUPFAM" id="SSF47323">
    <property type="entry name" value="Anticodon-binding domain of a subclass of class I aminoacyl-tRNA synthetases"/>
    <property type="match status" value="1"/>
</dbReference>
<dbReference type="NCBIfam" id="TIGR00398">
    <property type="entry name" value="metG"/>
    <property type="match status" value="1"/>
</dbReference>
<dbReference type="Pfam" id="PF09334">
    <property type="entry name" value="tRNA-synt_1g"/>
    <property type="match status" value="1"/>
</dbReference>
<dbReference type="NCBIfam" id="TIGR00399">
    <property type="entry name" value="metG_C_term"/>
    <property type="match status" value="1"/>
</dbReference>
<dbReference type="Gene3D" id="1.10.730.10">
    <property type="entry name" value="Isoleucyl-tRNA Synthetase, Domain 1"/>
    <property type="match status" value="1"/>
</dbReference>
<dbReference type="InterPro" id="IPR009080">
    <property type="entry name" value="tRNAsynth_Ia_anticodon-bd"/>
</dbReference>
<dbReference type="Pfam" id="PF19303">
    <property type="entry name" value="Anticodon_3"/>
    <property type="match status" value="1"/>
</dbReference>
<evidence type="ECO:0000256" key="13">
    <source>
        <dbReference type="ARBA" id="ARBA00022917"/>
    </source>
</evidence>
<evidence type="ECO:0000256" key="4">
    <source>
        <dbReference type="ARBA" id="ARBA00011738"/>
    </source>
</evidence>
<keyword evidence="10 16" id="KW-0862">Zinc</keyword>
<dbReference type="AlphaFoldDB" id="A0A7C1SGC9"/>
<dbReference type="PANTHER" id="PTHR45765">
    <property type="entry name" value="METHIONINE--TRNA LIGASE"/>
    <property type="match status" value="1"/>
</dbReference>
<keyword evidence="9 16" id="KW-0547">Nucleotide-binding</keyword>
<dbReference type="NCBIfam" id="NF001100">
    <property type="entry name" value="PRK00133.1"/>
    <property type="match status" value="1"/>
</dbReference>
<dbReference type="PANTHER" id="PTHR45765:SF1">
    <property type="entry name" value="METHIONINE--TRNA LIGASE, CYTOPLASMIC"/>
    <property type="match status" value="1"/>
</dbReference>
<keyword evidence="13 16" id="KW-0648">Protein biosynthesis</keyword>
<comment type="subunit">
    <text evidence="4 16">Homodimer.</text>
</comment>
<evidence type="ECO:0000259" key="17">
    <source>
        <dbReference type="PROSITE" id="PS50886"/>
    </source>
</evidence>
<dbReference type="InterPro" id="IPR033911">
    <property type="entry name" value="MetRS_core"/>
</dbReference>
<feature type="short sequence motif" description="'HIGH' region" evidence="16">
    <location>
        <begin position="10"/>
        <end position="20"/>
    </location>
</feature>
<dbReference type="EC" id="6.1.1.10" evidence="16"/>
<dbReference type="InterPro" id="IPR014758">
    <property type="entry name" value="Met-tRNA_synth"/>
</dbReference>
<feature type="binding site" evidence="16">
    <location>
        <position position="155"/>
    </location>
    <ligand>
        <name>Zn(2+)</name>
        <dbReference type="ChEBI" id="CHEBI:29105"/>
    </ligand>
</feature>
<feature type="binding site" evidence="16">
    <location>
        <position position="145"/>
    </location>
    <ligand>
        <name>Zn(2+)</name>
        <dbReference type="ChEBI" id="CHEBI:29105"/>
    </ligand>
</feature>
<evidence type="ECO:0000256" key="7">
    <source>
        <dbReference type="ARBA" id="ARBA00022598"/>
    </source>
</evidence>
<keyword evidence="5 16" id="KW-0963">Cytoplasm</keyword>
<evidence type="ECO:0000256" key="8">
    <source>
        <dbReference type="ARBA" id="ARBA00022723"/>
    </source>
</evidence>
<dbReference type="GO" id="GO:0000049">
    <property type="term" value="F:tRNA binding"/>
    <property type="evidence" value="ECO:0007669"/>
    <property type="project" value="UniProtKB-UniRule"/>
</dbReference>
<evidence type="ECO:0000256" key="12">
    <source>
        <dbReference type="ARBA" id="ARBA00022884"/>
    </source>
</evidence>
<dbReference type="InterPro" id="IPR014729">
    <property type="entry name" value="Rossmann-like_a/b/a_fold"/>
</dbReference>
<feature type="binding site" evidence="16">
    <location>
        <position position="158"/>
    </location>
    <ligand>
        <name>Zn(2+)</name>
        <dbReference type="ChEBI" id="CHEBI:29105"/>
    </ligand>
</feature>
<dbReference type="InterPro" id="IPR023458">
    <property type="entry name" value="Met-tRNA_ligase_1"/>
</dbReference>
<dbReference type="InterPro" id="IPR004495">
    <property type="entry name" value="Met-tRNA-synth_bsu_C"/>
</dbReference>
<dbReference type="FunFam" id="2.20.28.20:FF:000001">
    <property type="entry name" value="Methionine--tRNA ligase"/>
    <property type="match status" value="1"/>
</dbReference>
<feature type="binding site" evidence="16">
    <location>
        <position position="142"/>
    </location>
    <ligand>
        <name>Zn(2+)</name>
        <dbReference type="ChEBI" id="CHEBI:29105"/>
    </ligand>
</feature>
<keyword evidence="7 16" id="KW-0436">Ligase</keyword>
<evidence type="ECO:0000313" key="18">
    <source>
        <dbReference type="EMBL" id="HEA86787.1"/>
    </source>
</evidence>
<sequence length="668" mass="76000">MKLLVTSALPYANGEIHLGHLAGAYLPADIYVKYHRLKGTDVIFICGSDEHGVPITIAAQRAGISPKELVDYYHPLIKQSFEKFGIEFDNYSRTSLSLHYQTVQNFFLQIYRRGFITPKTTSQLYCPRCKMFLADRYVEGACPSCGNNEARGDQCEQCGKWLEPFELIDPRCKICGMTPERRETVHWFFRLSQFETNLRTWLASKTHWKPNVMRFCEGWLKRGLVDRPITRDLSWGVPVPLPEAKGKVFYVWFDAPIGYISATQDWAESLGKPDLWKDYWFNPQTKLVHFIGKDNIVFHAIVWPAMLMAHDEFILPSEIPANEFLNLEGAKLSTSRNRAIWLSDYLSQYPPDPLRYALAINLPENRDVDFTWADFHSRNNNELADILGNFINRVAVFIKRYYCGKIPQLTGTDPDSENVIKMAQEIVLRIEGLIEGFQIKDAAREMMNLAAIGNRYFDHSAPWRTFSADRAQCDRTMAVCARLISMLEIITYPFLPFTSRKIAKMLHLGKRSWHDALNPVVPSELGETEILFQKLPEEIIIQERSKLESGSDNNVKNKKEPSMISIEEFKKIDLRVALVKSAERIPGTSKLLKLIIDLGKEERQIVAGIGEAYSPEAVVGKQVVVVVNLQPATIRGVESFGMLLAAVDGKQVALIRPDQDVTPGTTVT</sequence>
<comment type="caution">
    <text evidence="18">The sequence shown here is derived from an EMBL/GenBank/DDBJ whole genome shotgun (WGS) entry which is preliminary data.</text>
</comment>
<accession>A0A7C1SGC9</accession>
<dbReference type="PRINTS" id="PR01041">
    <property type="entry name" value="TRNASYNTHMET"/>
</dbReference>
<protein>
    <recommendedName>
        <fullName evidence="16">Methionine--tRNA ligase</fullName>
        <ecNumber evidence="16">6.1.1.10</ecNumber>
    </recommendedName>
    <alternativeName>
        <fullName evidence="16">Methionyl-tRNA synthetase</fullName>
        <shortName evidence="16">MetRS</shortName>
    </alternativeName>
</protein>
<evidence type="ECO:0000256" key="16">
    <source>
        <dbReference type="HAMAP-Rule" id="MF_00098"/>
    </source>
</evidence>
<dbReference type="PROSITE" id="PS50886">
    <property type="entry name" value="TRBD"/>
    <property type="match status" value="1"/>
</dbReference>
<keyword evidence="14 16" id="KW-0030">Aminoacyl-tRNA synthetase</keyword>
<dbReference type="InterPro" id="IPR012340">
    <property type="entry name" value="NA-bd_OB-fold"/>
</dbReference>
<feature type="short sequence motif" description="'KMSKS' region" evidence="16">
    <location>
        <begin position="331"/>
        <end position="335"/>
    </location>
</feature>
<dbReference type="SUPFAM" id="SSF50249">
    <property type="entry name" value="Nucleic acid-binding proteins"/>
    <property type="match status" value="1"/>
</dbReference>
<evidence type="ECO:0000256" key="14">
    <source>
        <dbReference type="ARBA" id="ARBA00023146"/>
    </source>
</evidence>
<dbReference type="InterPro" id="IPR015413">
    <property type="entry name" value="Methionyl/Leucyl_tRNA_Synth"/>
</dbReference>
<dbReference type="Gene3D" id="2.40.50.140">
    <property type="entry name" value="Nucleic acid-binding proteins"/>
    <property type="match status" value="1"/>
</dbReference>
<dbReference type="InterPro" id="IPR029038">
    <property type="entry name" value="MetRS_Zn"/>
</dbReference>
<evidence type="ECO:0000256" key="1">
    <source>
        <dbReference type="ARBA" id="ARBA00003314"/>
    </source>
</evidence>
<evidence type="ECO:0000256" key="6">
    <source>
        <dbReference type="ARBA" id="ARBA00022555"/>
    </source>
</evidence>
<dbReference type="CDD" id="cd02800">
    <property type="entry name" value="tRNA_bind_EcMetRS_like"/>
    <property type="match status" value="1"/>
</dbReference>
<comment type="function">
    <text evidence="1 16">Is required not only for elongation of protein synthesis but also for the initiation of all mRNA translation through initiator tRNA(fMet) aminoacylation.</text>
</comment>
<evidence type="ECO:0000256" key="5">
    <source>
        <dbReference type="ARBA" id="ARBA00022490"/>
    </source>
</evidence>
<feature type="domain" description="TRNA-binding" evidence="17">
    <location>
        <begin position="568"/>
        <end position="668"/>
    </location>
</feature>
<keyword evidence="12 16" id="KW-0694">RNA-binding</keyword>
<keyword evidence="11 16" id="KW-0067">ATP-binding</keyword>
<dbReference type="EMBL" id="DSLG01000002">
    <property type="protein sequence ID" value="HEA86787.1"/>
    <property type="molecule type" value="Genomic_DNA"/>
</dbReference>
<dbReference type="GO" id="GO:0005524">
    <property type="term" value="F:ATP binding"/>
    <property type="evidence" value="ECO:0007669"/>
    <property type="project" value="UniProtKB-UniRule"/>
</dbReference>
<dbReference type="PROSITE" id="PS00178">
    <property type="entry name" value="AA_TRNA_LIGASE_I"/>
    <property type="match status" value="1"/>
</dbReference>
<dbReference type="InterPro" id="IPR002547">
    <property type="entry name" value="tRNA-bd_dom"/>
</dbReference>
<evidence type="ECO:0000256" key="15">
    <source>
        <dbReference type="ARBA" id="ARBA00047364"/>
    </source>
</evidence>
<keyword evidence="8 16" id="KW-0479">Metal-binding</keyword>
<proteinExistence type="inferred from homology"/>
<dbReference type="FunFam" id="2.40.50.140:FF:000042">
    <property type="entry name" value="Methionine--tRNA ligase"/>
    <property type="match status" value="1"/>
</dbReference>
<dbReference type="Gene3D" id="3.40.50.620">
    <property type="entry name" value="HUPs"/>
    <property type="match status" value="1"/>
</dbReference>
<dbReference type="GO" id="GO:0005829">
    <property type="term" value="C:cytosol"/>
    <property type="evidence" value="ECO:0007669"/>
    <property type="project" value="TreeGrafter"/>
</dbReference>
<comment type="subcellular location">
    <subcellularLocation>
        <location evidence="2 16">Cytoplasm</location>
    </subcellularLocation>
</comment>
<dbReference type="CDD" id="cd00814">
    <property type="entry name" value="MetRS_core"/>
    <property type="match status" value="1"/>
</dbReference>
<comment type="cofactor">
    <cofactor evidence="16">
        <name>Zn(2+)</name>
        <dbReference type="ChEBI" id="CHEBI:29105"/>
    </cofactor>
    <text evidence="16">Binds 1 zinc ion per subunit.</text>
</comment>
<reference evidence="18" key="1">
    <citation type="journal article" date="2020" name="mSystems">
        <title>Genome- and Community-Level Interaction Insights into Carbon Utilization and Element Cycling Functions of Hydrothermarchaeota in Hydrothermal Sediment.</title>
        <authorList>
            <person name="Zhou Z."/>
            <person name="Liu Y."/>
            <person name="Xu W."/>
            <person name="Pan J."/>
            <person name="Luo Z.H."/>
            <person name="Li M."/>
        </authorList>
    </citation>
    <scope>NUCLEOTIDE SEQUENCE [LARGE SCALE GENOMIC DNA]</scope>
    <source>
        <strain evidence="18">SpSt-265</strain>
    </source>
</reference>
<keyword evidence="6 16" id="KW-0820">tRNA-binding</keyword>
<evidence type="ECO:0000256" key="3">
    <source>
        <dbReference type="ARBA" id="ARBA00008258"/>
    </source>
</evidence>
<dbReference type="GO" id="GO:0006431">
    <property type="term" value="P:methionyl-tRNA aminoacylation"/>
    <property type="evidence" value="ECO:0007669"/>
    <property type="project" value="UniProtKB-UniRule"/>
</dbReference>
<dbReference type="InterPro" id="IPR041872">
    <property type="entry name" value="Anticodon_Met"/>
</dbReference>
<name>A0A7C1SGC9_UNCW3</name>
<dbReference type="SUPFAM" id="SSF52374">
    <property type="entry name" value="Nucleotidylyl transferase"/>
    <property type="match status" value="1"/>
</dbReference>
<dbReference type="SUPFAM" id="SSF57770">
    <property type="entry name" value="Methionyl-tRNA synthetase (MetRS), Zn-domain"/>
    <property type="match status" value="1"/>
</dbReference>
<dbReference type="Pfam" id="PF01588">
    <property type="entry name" value="tRNA_bind"/>
    <property type="match status" value="1"/>
</dbReference>
<dbReference type="Gene3D" id="2.20.28.20">
    <property type="entry name" value="Methionyl-tRNA synthetase, Zn-domain"/>
    <property type="match status" value="1"/>
</dbReference>
<comment type="similarity">
    <text evidence="3 16">Belongs to the class-I aminoacyl-tRNA synthetase family. MetG type 1 subfamily.</text>
</comment>
<comment type="catalytic activity">
    <reaction evidence="15 16">
        <text>tRNA(Met) + L-methionine + ATP = L-methionyl-tRNA(Met) + AMP + diphosphate</text>
        <dbReference type="Rhea" id="RHEA:13481"/>
        <dbReference type="Rhea" id="RHEA-COMP:9667"/>
        <dbReference type="Rhea" id="RHEA-COMP:9698"/>
        <dbReference type="ChEBI" id="CHEBI:30616"/>
        <dbReference type="ChEBI" id="CHEBI:33019"/>
        <dbReference type="ChEBI" id="CHEBI:57844"/>
        <dbReference type="ChEBI" id="CHEBI:78442"/>
        <dbReference type="ChEBI" id="CHEBI:78530"/>
        <dbReference type="ChEBI" id="CHEBI:456215"/>
        <dbReference type="EC" id="6.1.1.10"/>
    </reaction>
</comment>
<evidence type="ECO:0000256" key="9">
    <source>
        <dbReference type="ARBA" id="ARBA00022741"/>
    </source>
</evidence>